<evidence type="ECO:0000256" key="7">
    <source>
        <dbReference type="ARBA" id="ARBA00023237"/>
    </source>
</evidence>
<keyword evidence="5 9" id="KW-0798">TonB box</keyword>
<evidence type="ECO:0000313" key="12">
    <source>
        <dbReference type="EMBL" id="RRD71536.1"/>
    </source>
</evidence>
<evidence type="ECO:0000256" key="5">
    <source>
        <dbReference type="ARBA" id="ARBA00023077"/>
    </source>
</evidence>
<dbReference type="GO" id="GO:0009279">
    <property type="term" value="C:cell outer membrane"/>
    <property type="evidence" value="ECO:0007669"/>
    <property type="project" value="UniProtKB-SubCell"/>
</dbReference>
<comment type="subcellular location">
    <subcellularLocation>
        <location evidence="1 8">Cell outer membrane</location>
        <topology evidence="1 8">Multi-pass membrane protein</topology>
    </subcellularLocation>
</comment>
<keyword evidence="6 8" id="KW-0472">Membrane</keyword>
<dbReference type="NCBIfam" id="TIGR04057">
    <property type="entry name" value="SusC_RagA_signa"/>
    <property type="match status" value="1"/>
</dbReference>
<dbReference type="Proteomes" id="UP000279860">
    <property type="component" value="Unassembled WGS sequence"/>
</dbReference>
<dbReference type="InterPro" id="IPR036942">
    <property type="entry name" value="Beta-barrel_TonB_sf"/>
</dbReference>
<dbReference type="InterPro" id="IPR039426">
    <property type="entry name" value="TonB-dep_rcpt-like"/>
</dbReference>
<dbReference type="SUPFAM" id="SSF49464">
    <property type="entry name" value="Carboxypeptidase regulatory domain-like"/>
    <property type="match status" value="1"/>
</dbReference>
<evidence type="ECO:0000259" key="10">
    <source>
        <dbReference type="Pfam" id="PF00593"/>
    </source>
</evidence>
<organism evidence="12 13">
    <name type="scientific">Tannerella forsythia</name>
    <name type="common">Bacteroides forsythus</name>
    <dbReference type="NCBI Taxonomy" id="28112"/>
    <lineage>
        <taxon>Bacteria</taxon>
        <taxon>Pseudomonadati</taxon>
        <taxon>Bacteroidota</taxon>
        <taxon>Bacteroidia</taxon>
        <taxon>Bacteroidales</taxon>
        <taxon>Tannerellaceae</taxon>
        <taxon>Tannerella</taxon>
    </lineage>
</organism>
<dbReference type="InterPro" id="IPR000531">
    <property type="entry name" value="Beta-barrel_TonB"/>
</dbReference>
<keyword evidence="2 8" id="KW-0813">Transport</keyword>
<dbReference type="Pfam" id="PF13715">
    <property type="entry name" value="CarbopepD_reg_2"/>
    <property type="match status" value="1"/>
</dbReference>
<evidence type="ECO:0000256" key="1">
    <source>
        <dbReference type="ARBA" id="ARBA00004571"/>
    </source>
</evidence>
<dbReference type="InterPro" id="IPR023997">
    <property type="entry name" value="TonB-dep_OMP_SusC/RagA_CS"/>
</dbReference>
<proteinExistence type="inferred from homology"/>
<evidence type="ECO:0000256" key="3">
    <source>
        <dbReference type="ARBA" id="ARBA00022452"/>
    </source>
</evidence>
<keyword evidence="12" id="KW-0675">Receptor</keyword>
<dbReference type="NCBIfam" id="TIGR04056">
    <property type="entry name" value="OMP_RagA_SusC"/>
    <property type="match status" value="1"/>
</dbReference>
<reference evidence="12 13" key="1">
    <citation type="submission" date="2018-11" db="EMBL/GenBank/DDBJ databases">
        <title>Genomes From Bacteria Associated with the Canine Oral Cavity: a Test Case for Automated Genome-Based Taxonomic Assignment.</title>
        <authorList>
            <person name="Coil D.A."/>
            <person name="Jospin G."/>
            <person name="Darling A.E."/>
            <person name="Wallis C."/>
            <person name="Davis I.J."/>
            <person name="Harris S."/>
            <person name="Eisen J.A."/>
            <person name="Holcombe L.J."/>
            <person name="O'Flynn C."/>
        </authorList>
    </citation>
    <scope>NUCLEOTIDE SEQUENCE [LARGE SCALE GENOMIC DNA]</scope>
    <source>
        <strain evidence="12 13">OH1426_COT-023</strain>
    </source>
</reference>
<sequence length="970" mass="107963">MLGKTASSVTQQNSRRITGTVIDAATGEPVVGANVVVKGTTIGTISDPDGRFAFDAPASATLVVSYIGYLTAEVESSSSPMQIRLQEDTRSLEEVVVIGYGTVKKVDLAGSVGVMDHKSFRDQHLSDLSNGLQGRVSGVSVQKNGQPGSSAKIRIRGVNSVYRNNAPLYVVDGLVRENGEAGIAPEDIESVQILKDASSTAIYGSRGANGVILITTRKGKANQQNITFNARMGFSNLSKKYEMLTPYESALAYRDIKNPNAFTDVEMEGYKNGIKGIDWQDVFFGTGMTQDYQVTISKGNRHTQYYVSGRYNSERGIVENNKSDKYQFKFNLTSELTPWLHLTADIMADHSDFTGSWFSTGPNPMFKALNYSPTMEMQDKNGKYNWDPYNNIEANPMGEIRQAPSDSRANRMTGHVDLRFTILPGLTFTTTNGVDYFDGKNYSFGPTTVYRQSFASNADHNRLMLQTINNLMYTGKWDQHSLTASAIFEATSSETRMMSISGNNLPVESVGYWNINLAGSKSLRNDYGRRTLLSGIGRIIYNYDDRYILTGTFRADGSSVFTNNKWGYFPSVAAAWNIVNEGFMKDLSIFRQFKLRSSYGIVGSQALNPYETLGLLWEANTAFGTTSQRTGYYAGIFATPDLTWEKTLQWDLGVDFSVLDDRLSFSLDYYDKRTKDGLLRKHIPSYNGGGDYWVNDGEVHNKGFEVSVSARLIQNSDWNWTSTLNGTWLKNEVLSLGCERFIFGNTLWGGFVNEVSLVKVGEPLGLLYGYVWEGLDENGCNKFKDVNGNNKLDSEDRQIIGNSLPDFTLGWNNQISWKNWELNMFFNGQFGMDKINLTRFAMSTMTGPSRFITLKEAYENNYDKVGAGAAYSSLKNASNRNYGNSSQWVEDASYLRLENITLSYRLPKRVVRFADLRLSLSCQNAFTITRYSGMDPANVSAGPNADVDNGIDMGTFPSPRTFLVGIHANF</sequence>
<gene>
    <name evidence="12" type="ORF">EII41_11835</name>
</gene>
<keyword evidence="3 8" id="KW-1134">Transmembrane beta strand</keyword>
<dbReference type="InterPro" id="IPR037066">
    <property type="entry name" value="Plug_dom_sf"/>
</dbReference>
<comment type="caution">
    <text evidence="12">The sequence shown here is derived from an EMBL/GenBank/DDBJ whole genome shotgun (WGS) entry which is preliminary data.</text>
</comment>
<comment type="similarity">
    <text evidence="8 9">Belongs to the TonB-dependent receptor family.</text>
</comment>
<dbReference type="InterPro" id="IPR023996">
    <property type="entry name" value="TonB-dep_OMP_SusC/RagA"/>
</dbReference>
<dbReference type="Gene3D" id="2.40.170.20">
    <property type="entry name" value="TonB-dependent receptor, beta-barrel domain"/>
    <property type="match status" value="1"/>
</dbReference>
<dbReference type="SUPFAM" id="SSF56935">
    <property type="entry name" value="Porins"/>
    <property type="match status" value="1"/>
</dbReference>
<evidence type="ECO:0000256" key="4">
    <source>
        <dbReference type="ARBA" id="ARBA00022692"/>
    </source>
</evidence>
<evidence type="ECO:0000259" key="11">
    <source>
        <dbReference type="Pfam" id="PF07715"/>
    </source>
</evidence>
<evidence type="ECO:0000256" key="9">
    <source>
        <dbReference type="RuleBase" id="RU003357"/>
    </source>
</evidence>
<keyword evidence="4 8" id="KW-0812">Transmembrane</keyword>
<name>A0A3P1YNQ2_TANFO</name>
<dbReference type="Pfam" id="PF07715">
    <property type="entry name" value="Plug"/>
    <property type="match status" value="1"/>
</dbReference>
<feature type="domain" description="TonB-dependent receptor plug" evidence="11">
    <location>
        <begin position="105"/>
        <end position="211"/>
    </location>
</feature>
<evidence type="ECO:0000256" key="6">
    <source>
        <dbReference type="ARBA" id="ARBA00023136"/>
    </source>
</evidence>
<evidence type="ECO:0000256" key="2">
    <source>
        <dbReference type="ARBA" id="ARBA00022448"/>
    </source>
</evidence>
<dbReference type="PROSITE" id="PS52016">
    <property type="entry name" value="TONB_DEPENDENT_REC_3"/>
    <property type="match status" value="1"/>
</dbReference>
<dbReference type="Pfam" id="PF00593">
    <property type="entry name" value="TonB_dep_Rec_b-barrel"/>
    <property type="match status" value="1"/>
</dbReference>
<keyword evidence="7 8" id="KW-0998">Cell outer membrane</keyword>
<dbReference type="InterPro" id="IPR008969">
    <property type="entry name" value="CarboxyPept-like_regulatory"/>
</dbReference>
<dbReference type="Gene3D" id="2.170.130.10">
    <property type="entry name" value="TonB-dependent receptor, plug domain"/>
    <property type="match status" value="1"/>
</dbReference>
<dbReference type="Gene3D" id="2.60.40.1120">
    <property type="entry name" value="Carboxypeptidase-like, regulatory domain"/>
    <property type="match status" value="1"/>
</dbReference>
<feature type="domain" description="TonB-dependent receptor-like beta-barrel" evidence="10">
    <location>
        <begin position="385"/>
        <end position="924"/>
    </location>
</feature>
<protein>
    <submittedName>
        <fullName evidence="12">TonB-dependent receptor</fullName>
    </submittedName>
</protein>
<dbReference type="InterPro" id="IPR012910">
    <property type="entry name" value="Plug_dom"/>
</dbReference>
<dbReference type="AlphaFoldDB" id="A0A3P1YNQ2"/>
<evidence type="ECO:0000313" key="13">
    <source>
        <dbReference type="Proteomes" id="UP000279860"/>
    </source>
</evidence>
<evidence type="ECO:0000256" key="8">
    <source>
        <dbReference type="PROSITE-ProRule" id="PRU01360"/>
    </source>
</evidence>
<accession>A0A3P1YNQ2</accession>
<dbReference type="EMBL" id="RQYN01000058">
    <property type="protein sequence ID" value="RRD71536.1"/>
    <property type="molecule type" value="Genomic_DNA"/>
</dbReference>